<evidence type="ECO:0000313" key="3">
    <source>
        <dbReference type="Proteomes" id="UP000004688"/>
    </source>
</evidence>
<keyword evidence="1" id="KW-0472">Membrane</keyword>
<keyword evidence="3" id="KW-1185">Reference proteome</keyword>
<keyword evidence="2" id="KW-0614">Plasmid</keyword>
<feature type="transmembrane region" description="Helical" evidence="1">
    <location>
        <begin position="21"/>
        <end position="40"/>
    </location>
</feature>
<keyword evidence="1" id="KW-0812">Transmembrane</keyword>
<proteinExistence type="predicted"/>
<dbReference type="AlphaFoldDB" id="M9RQ27"/>
<dbReference type="Proteomes" id="UP000004688">
    <property type="component" value="Plasmid pOA238_118"/>
</dbReference>
<name>M9RQ27_9RHOB</name>
<evidence type="ECO:0000256" key="1">
    <source>
        <dbReference type="SAM" id="Phobius"/>
    </source>
</evidence>
<geneLocation type="plasmid" evidence="2 3">
    <name>pOA238_118</name>
</geneLocation>
<keyword evidence="1" id="KW-1133">Transmembrane helix</keyword>
<feature type="transmembrane region" description="Helical" evidence="1">
    <location>
        <begin position="46"/>
        <end position="69"/>
    </location>
</feature>
<dbReference type="RefSeq" id="WP_015497642.1">
    <property type="nucleotide sequence ID" value="NC_020909.1"/>
</dbReference>
<dbReference type="HOGENOM" id="CLU_189920_0_0_5"/>
<sequence length="87" mass="9503">MSNTKTKSNKTHVRTTCHRCMAIRIFLAATVGVGLLQVFAPQTFQFVKGFSPMTLAILFVGGFGLLAILKSVGDHYSDHSDDSNNLE</sequence>
<evidence type="ECO:0000313" key="2">
    <source>
        <dbReference type="EMBL" id="AGI74734.1"/>
    </source>
</evidence>
<organism evidence="2 3">
    <name type="scientific">Octadecabacter arcticus 238</name>
    <dbReference type="NCBI Taxonomy" id="391616"/>
    <lineage>
        <taxon>Bacteria</taxon>
        <taxon>Pseudomonadati</taxon>
        <taxon>Pseudomonadota</taxon>
        <taxon>Alphaproteobacteria</taxon>
        <taxon>Rhodobacterales</taxon>
        <taxon>Roseobacteraceae</taxon>
        <taxon>Octadecabacter</taxon>
    </lineage>
</organism>
<dbReference type="KEGG" id="oar:OA238_118p0385"/>
<accession>M9RQ27</accession>
<reference evidence="2 3" key="1">
    <citation type="journal article" date="2013" name="PLoS ONE">
        <title>Poles Apart: Arctic and Antarctic Octadecabacter strains Share High Genome Plasticity and a New Type of Xanthorhodopsin.</title>
        <authorList>
            <person name="Vollmers J."/>
            <person name="Voget S."/>
            <person name="Dietrich S."/>
            <person name="Gollnow K."/>
            <person name="Smits M."/>
            <person name="Meyer K."/>
            <person name="Brinkhoff T."/>
            <person name="Simon M."/>
            <person name="Daniel R."/>
        </authorList>
    </citation>
    <scope>NUCLEOTIDE SEQUENCE [LARGE SCALE GENOMIC DNA]</scope>
    <source>
        <strain evidence="2 3">238</strain>
        <plasmid evidence="3">Plasmid pOA238_118</plasmid>
    </source>
</reference>
<protein>
    <submittedName>
        <fullName evidence="2">Uncharacterized protein</fullName>
    </submittedName>
</protein>
<dbReference type="EMBL" id="CP003743">
    <property type="protein sequence ID" value="AGI74734.1"/>
    <property type="molecule type" value="Genomic_DNA"/>
</dbReference>
<gene>
    <name evidence="2" type="ORF">OA238_118p0385</name>
</gene>